<dbReference type="EMBL" id="SBJO01000305">
    <property type="protein sequence ID" value="KAF9761562.1"/>
    <property type="molecule type" value="Genomic_DNA"/>
</dbReference>
<comment type="caution">
    <text evidence="7">The sequence shown here is derived from an EMBL/GenBank/DDBJ whole genome shotgun (WGS) entry which is preliminary data.</text>
</comment>
<evidence type="ECO:0000256" key="1">
    <source>
        <dbReference type="ARBA" id="ARBA00023125"/>
    </source>
</evidence>
<dbReference type="PROSITE" id="PS50071">
    <property type="entry name" value="HOMEOBOX_2"/>
    <property type="match status" value="1"/>
</dbReference>
<evidence type="ECO:0000313" key="7">
    <source>
        <dbReference type="EMBL" id="KAF9761562.1"/>
    </source>
</evidence>
<gene>
    <name evidence="7" type="primary">HAT1</name>
    <name evidence="7" type="ORF">NGRA_2558</name>
</gene>
<organism evidence="7 8">
    <name type="scientific">Nosema granulosis</name>
    <dbReference type="NCBI Taxonomy" id="83296"/>
    <lineage>
        <taxon>Eukaryota</taxon>
        <taxon>Fungi</taxon>
        <taxon>Fungi incertae sedis</taxon>
        <taxon>Microsporidia</taxon>
        <taxon>Nosematidae</taxon>
        <taxon>Nosema</taxon>
    </lineage>
</organism>
<protein>
    <submittedName>
        <fullName evidence="7">Homeobox-leucine zipper protein HAT1</fullName>
    </submittedName>
</protein>
<dbReference type="PROSITE" id="PS00027">
    <property type="entry name" value="HOMEOBOX_1"/>
    <property type="match status" value="1"/>
</dbReference>
<evidence type="ECO:0000259" key="6">
    <source>
        <dbReference type="PROSITE" id="PS50071"/>
    </source>
</evidence>
<dbReference type="OrthoDB" id="2153080at2759"/>
<dbReference type="AlphaFoldDB" id="A0A9P6GXG2"/>
<dbReference type="Proteomes" id="UP000740883">
    <property type="component" value="Unassembled WGS sequence"/>
</dbReference>
<dbReference type="GO" id="GO:0005634">
    <property type="term" value="C:nucleus"/>
    <property type="evidence" value="ECO:0007669"/>
    <property type="project" value="UniProtKB-SubCell"/>
</dbReference>
<dbReference type="Gene3D" id="1.10.10.60">
    <property type="entry name" value="Homeodomain-like"/>
    <property type="match status" value="1"/>
</dbReference>
<feature type="DNA-binding region" description="Homeobox" evidence="4">
    <location>
        <begin position="7"/>
        <end position="66"/>
    </location>
</feature>
<evidence type="ECO:0000313" key="8">
    <source>
        <dbReference type="Proteomes" id="UP000740883"/>
    </source>
</evidence>
<sequence length="102" mass="12373">MDFGGIKYERRIRITKDKTNFLKNLFVKKQYLNKKEKIWVSEYIGVPISFINNWFQNMRAYVRKKLNYTKHGHLNKCSKMDPEDVFYCKNCDSKIISECLFM</sequence>
<evidence type="ECO:0000256" key="4">
    <source>
        <dbReference type="PROSITE-ProRule" id="PRU00108"/>
    </source>
</evidence>
<accession>A0A9P6GXG2</accession>
<reference evidence="7 8" key="1">
    <citation type="journal article" date="2020" name="Genome Biol. Evol.">
        <title>Comparative genomics of strictly vertically transmitted, feminizing microsporidia endosymbionts of amphipod crustaceans.</title>
        <authorList>
            <person name="Cormier A."/>
            <person name="Chebbi M.A."/>
            <person name="Giraud I."/>
            <person name="Wattier R."/>
            <person name="Teixeira M."/>
            <person name="Gilbert C."/>
            <person name="Rigaud T."/>
            <person name="Cordaux R."/>
        </authorList>
    </citation>
    <scope>NUCLEOTIDE SEQUENCE [LARGE SCALE GENOMIC DNA]</scope>
    <source>
        <strain evidence="7 8">Ou3-Ou53</strain>
    </source>
</reference>
<dbReference type="InterPro" id="IPR017970">
    <property type="entry name" value="Homeobox_CS"/>
</dbReference>
<evidence type="ECO:0000256" key="3">
    <source>
        <dbReference type="ARBA" id="ARBA00023242"/>
    </source>
</evidence>
<keyword evidence="3 4" id="KW-0539">Nucleus</keyword>
<dbReference type="SUPFAM" id="SSF46689">
    <property type="entry name" value="Homeodomain-like"/>
    <property type="match status" value="1"/>
</dbReference>
<keyword evidence="1 4" id="KW-0238">DNA-binding</keyword>
<dbReference type="Pfam" id="PF00046">
    <property type="entry name" value="Homeodomain"/>
    <property type="match status" value="1"/>
</dbReference>
<dbReference type="GO" id="GO:0000981">
    <property type="term" value="F:DNA-binding transcription factor activity, RNA polymerase II-specific"/>
    <property type="evidence" value="ECO:0007669"/>
    <property type="project" value="InterPro"/>
</dbReference>
<comment type="subcellular location">
    <subcellularLocation>
        <location evidence="4 5">Nucleus</location>
    </subcellularLocation>
</comment>
<keyword evidence="8" id="KW-1185">Reference proteome</keyword>
<proteinExistence type="predicted"/>
<feature type="domain" description="Homeobox" evidence="6">
    <location>
        <begin position="5"/>
        <end position="65"/>
    </location>
</feature>
<dbReference type="SMART" id="SM00389">
    <property type="entry name" value="HOX"/>
    <property type="match status" value="1"/>
</dbReference>
<dbReference type="InterPro" id="IPR001356">
    <property type="entry name" value="HD"/>
</dbReference>
<dbReference type="GO" id="GO:0003677">
    <property type="term" value="F:DNA binding"/>
    <property type="evidence" value="ECO:0007669"/>
    <property type="project" value="UniProtKB-UniRule"/>
</dbReference>
<dbReference type="CDD" id="cd00086">
    <property type="entry name" value="homeodomain"/>
    <property type="match status" value="1"/>
</dbReference>
<dbReference type="InterPro" id="IPR009057">
    <property type="entry name" value="Homeodomain-like_sf"/>
</dbReference>
<evidence type="ECO:0000256" key="2">
    <source>
        <dbReference type="ARBA" id="ARBA00023155"/>
    </source>
</evidence>
<evidence type="ECO:0000256" key="5">
    <source>
        <dbReference type="RuleBase" id="RU000682"/>
    </source>
</evidence>
<name>A0A9P6GXG2_9MICR</name>
<keyword evidence="2 4" id="KW-0371">Homeobox</keyword>